<dbReference type="GO" id="GO:0003677">
    <property type="term" value="F:DNA binding"/>
    <property type="evidence" value="ECO:0007669"/>
    <property type="project" value="UniProtKB-KW"/>
</dbReference>
<name>A0A2T4Z6F7_9BACL</name>
<accession>A0A2T4Z6F7</accession>
<gene>
    <name evidence="5" type="ORF">C8J48_0003</name>
</gene>
<proteinExistence type="predicted"/>
<dbReference type="InterPro" id="IPR051081">
    <property type="entry name" value="HTH_MetalResp_TranReg"/>
</dbReference>
<keyword evidence="6" id="KW-1185">Reference proteome</keyword>
<dbReference type="InterPro" id="IPR001845">
    <property type="entry name" value="HTH_ArsR_DNA-bd_dom"/>
</dbReference>
<dbReference type="SUPFAM" id="SSF46785">
    <property type="entry name" value="Winged helix' DNA-binding domain"/>
    <property type="match status" value="1"/>
</dbReference>
<evidence type="ECO:0000256" key="3">
    <source>
        <dbReference type="ARBA" id="ARBA00023163"/>
    </source>
</evidence>
<keyword evidence="2 5" id="KW-0238">DNA-binding</keyword>
<dbReference type="PANTHER" id="PTHR33154">
    <property type="entry name" value="TRANSCRIPTIONAL REGULATOR, ARSR FAMILY"/>
    <property type="match status" value="1"/>
</dbReference>
<dbReference type="SMART" id="SM00418">
    <property type="entry name" value="HTH_ARSR"/>
    <property type="match status" value="1"/>
</dbReference>
<dbReference type="InterPro" id="IPR036390">
    <property type="entry name" value="WH_DNA-bd_sf"/>
</dbReference>
<protein>
    <submittedName>
        <fullName evidence="5">DNA-binding transcriptional ArsR family regulator</fullName>
    </submittedName>
</protein>
<evidence type="ECO:0000313" key="6">
    <source>
        <dbReference type="Proteomes" id="UP000241639"/>
    </source>
</evidence>
<dbReference type="Pfam" id="PF01022">
    <property type="entry name" value="HTH_5"/>
    <property type="match status" value="1"/>
</dbReference>
<dbReference type="PANTHER" id="PTHR33154:SF33">
    <property type="entry name" value="TRANSCRIPTIONAL REPRESSOR SDPR"/>
    <property type="match status" value="1"/>
</dbReference>
<dbReference type="Proteomes" id="UP000241639">
    <property type="component" value="Unassembled WGS sequence"/>
</dbReference>
<evidence type="ECO:0000259" key="4">
    <source>
        <dbReference type="SMART" id="SM00418"/>
    </source>
</evidence>
<dbReference type="InterPro" id="IPR011991">
    <property type="entry name" value="ArsR-like_HTH"/>
</dbReference>
<dbReference type="Gene3D" id="1.10.10.10">
    <property type="entry name" value="Winged helix-like DNA-binding domain superfamily/Winged helix DNA-binding domain"/>
    <property type="match status" value="1"/>
</dbReference>
<organism evidence="5 6">
    <name type="scientific">Desmospora activa DSM 45169</name>
    <dbReference type="NCBI Taxonomy" id="1121389"/>
    <lineage>
        <taxon>Bacteria</taxon>
        <taxon>Bacillati</taxon>
        <taxon>Bacillota</taxon>
        <taxon>Bacilli</taxon>
        <taxon>Bacillales</taxon>
        <taxon>Thermoactinomycetaceae</taxon>
        <taxon>Desmospora</taxon>
    </lineage>
</organism>
<dbReference type="InterPro" id="IPR036388">
    <property type="entry name" value="WH-like_DNA-bd_sf"/>
</dbReference>
<comment type="caution">
    <text evidence="5">The sequence shown here is derived from an EMBL/GenBank/DDBJ whole genome shotgun (WGS) entry which is preliminary data.</text>
</comment>
<sequence>MYELIASLTLYLDKKAPRVTDLGKPWVGKVNACIQPELKQTLSQLMEQTEDAFQDKQIFRYLLMRWAVESPEKGSVDSFLRWLQAQQAEELYERIDWGDLGPLPLDECKSMQEHVLTVVEQWNQQYFQDLDPAILQYLRADAEKKRRLAEKLDPVEVVEQATKGIRVQPIKSTWNLVLIPQYHYAPVNILTEYRNHCIWQYAVELPPEKPEDPPRSLVRLSNCLGDANRLRILRYIAEEPRTFMEIVRYIGLAKSTVNHHLVHLRAAGLVQRDFFVDKRMERHRLREVALDQVGGQLREYLLPDRISSTSRRGEGGQQ</sequence>
<feature type="domain" description="HTH arsR-type" evidence="4">
    <location>
        <begin position="219"/>
        <end position="299"/>
    </location>
</feature>
<evidence type="ECO:0000313" key="5">
    <source>
        <dbReference type="EMBL" id="PTM57455.1"/>
    </source>
</evidence>
<keyword evidence="1" id="KW-0805">Transcription regulation</keyword>
<dbReference type="CDD" id="cd00090">
    <property type="entry name" value="HTH_ARSR"/>
    <property type="match status" value="1"/>
</dbReference>
<dbReference type="GO" id="GO:0003700">
    <property type="term" value="F:DNA-binding transcription factor activity"/>
    <property type="evidence" value="ECO:0007669"/>
    <property type="project" value="InterPro"/>
</dbReference>
<dbReference type="AlphaFoldDB" id="A0A2T4Z6F7"/>
<reference evidence="5 6" key="1">
    <citation type="submission" date="2018-04" db="EMBL/GenBank/DDBJ databases">
        <title>Genomic Encyclopedia of Archaeal and Bacterial Type Strains, Phase II (KMG-II): from individual species to whole genera.</title>
        <authorList>
            <person name="Goeker M."/>
        </authorList>
    </citation>
    <scope>NUCLEOTIDE SEQUENCE [LARGE SCALE GENOMIC DNA]</scope>
    <source>
        <strain evidence="5 6">DSM 45169</strain>
    </source>
</reference>
<evidence type="ECO:0000256" key="2">
    <source>
        <dbReference type="ARBA" id="ARBA00023125"/>
    </source>
</evidence>
<dbReference type="EMBL" id="PZZP01000001">
    <property type="protein sequence ID" value="PTM57455.1"/>
    <property type="molecule type" value="Genomic_DNA"/>
</dbReference>
<evidence type="ECO:0000256" key="1">
    <source>
        <dbReference type="ARBA" id="ARBA00023015"/>
    </source>
</evidence>
<keyword evidence="3" id="KW-0804">Transcription</keyword>